<dbReference type="SUPFAM" id="SSF69572">
    <property type="entry name" value="Activating enzymes of the ubiquitin-like proteins"/>
    <property type="match status" value="1"/>
</dbReference>
<reference evidence="2 3" key="1">
    <citation type="submission" date="2020-04" db="EMBL/GenBank/DDBJ databases">
        <title>Draft Whole-Genome sequence of Marichromatium bheemlicum DSM 18632, type strain.</title>
        <authorList>
            <person name="Kyndt J.A."/>
            <person name="Meyer T.E."/>
        </authorList>
    </citation>
    <scope>NUCLEOTIDE SEQUENCE [LARGE SCALE GENOMIC DNA]</scope>
    <source>
        <strain evidence="2 3">DSM 18632</strain>
    </source>
</reference>
<dbReference type="Pfam" id="PF00899">
    <property type="entry name" value="ThiF"/>
    <property type="match status" value="1"/>
</dbReference>
<comment type="caution">
    <text evidence="2">The sequence shown here is derived from an EMBL/GenBank/DDBJ whole genome shotgun (WGS) entry which is preliminary data.</text>
</comment>
<dbReference type="CDD" id="cd00755">
    <property type="entry name" value="YgdL_like"/>
    <property type="match status" value="1"/>
</dbReference>
<protein>
    <submittedName>
        <fullName evidence="2">tRNA threonylcarbamoyladenosine dehydratase</fullName>
    </submittedName>
</protein>
<dbReference type="PANTHER" id="PTHR43267:SF1">
    <property type="entry name" value="TRNA THREONYLCARBAMOYLADENOSINE DEHYDRATASE"/>
    <property type="match status" value="1"/>
</dbReference>
<organism evidence="2 3">
    <name type="scientific">Marichromatium bheemlicum</name>
    <dbReference type="NCBI Taxonomy" id="365339"/>
    <lineage>
        <taxon>Bacteria</taxon>
        <taxon>Pseudomonadati</taxon>
        <taxon>Pseudomonadota</taxon>
        <taxon>Gammaproteobacteria</taxon>
        <taxon>Chromatiales</taxon>
        <taxon>Chromatiaceae</taxon>
        <taxon>Marichromatium</taxon>
    </lineage>
</organism>
<keyword evidence="3" id="KW-1185">Reference proteome</keyword>
<dbReference type="Gene3D" id="3.40.50.720">
    <property type="entry name" value="NAD(P)-binding Rossmann-like Domain"/>
    <property type="match status" value="1"/>
</dbReference>
<sequence length="247" mass="25919">MSSDRPLWDRTRILIGEDGVARLRAAHVFVAGLGGVGAFAAEALARAGVGTLTLVDHDRVDPSNLNRQLLALETTLGRPKVEVMAERVAAINPDCRVHAYAAFLPAEGADAFLAERPDQLIDAIDSLGSKLALIESALRLGVPVVSSMGAGGRLDPTRIQVGDLMDTKVCGLARAVRTKLRRRGVGRGVCVVWSDEQPRPPAPPEPVGQGRARAVNGTISYLPALFGLTLAGVVVERLLEAGADAAG</sequence>
<proteinExistence type="predicted"/>
<dbReference type="EMBL" id="JAAXKX010000001">
    <property type="protein sequence ID" value="NKN31711.1"/>
    <property type="molecule type" value="Genomic_DNA"/>
</dbReference>
<gene>
    <name evidence="2" type="ORF">HF203_00525</name>
</gene>
<name>A0ABX1I3U2_9GAMM</name>
<evidence type="ECO:0000259" key="1">
    <source>
        <dbReference type="Pfam" id="PF00899"/>
    </source>
</evidence>
<accession>A0ABX1I3U2</accession>
<feature type="domain" description="THIF-type NAD/FAD binding fold" evidence="1">
    <location>
        <begin position="12"/>
        <end position="240"/>
    </location>
</feature>
<dbReference type="InterPro" id="IPR045886">
    <property type="entry name" value="ThiF/MoeB/HesA"/>
</dbReference>
<dbReference type="PANTHER" id="PTHR43267">
    <property type="entry name" value="TRNA THREONYLCARBAMOYLADENOSINE DEHYDRATASE"/>
    <property type="match status" value="1"/>
</dbReference>
<dbReference type="InterPro" id="IPR035985">
    <property type="entry name" value="Ubiquitin-activating_enz"/>
</dbReference>
<dbReference type="InterPro" id="IPR000594">
    <property type="entry name" value="ThiF_NAD_FAD-bd"/>
</dbReference>
<dbReference type="RefSeq" id="WP_168665518.1">
    <property type="nucleotide sequence ID" value="NZ_JAAXKX010000001.1"/>
</dbReference>
<dbReference type="Proteomes" id="UP000740754">
    <property type="component" value="Unassembled WGS sequence"/>
</dbReference>
<evidence type="ECO:0000313" key="3">
    <source>
        <dbReference type="Proteomes" id="UP000740754"/>
    </source>
</evidence>
<evidence type="ECO:0000313" key="2">
    <source>
        <dbReference type="EMBL" id="NKN31711.1"/>
    </source>
</evidence>